<evidence type="ECO:0000256" key="1">
    <source>
        <dbReference type="SAM" id="SignalP"/>
    </source>
</evidence>
<evidence type="ECO:0000313" key="3">
    <source>
        <dbReference type="Proteomes" id="UP000460715"/>
    </source>
</evidence>
<dbReference type="RefSeq" id="WP_160935419.1">
    <property type="nucleotide sequence ID" value="NZ_SNVJ01000002.1"/>
</dbReference>
<reference evidence="2 3" key="1">
    <citation type="submission" date="2019-03" db="EMBL/GenBank/DDBJ databases">
        <title>Roseomonas sp. a novel Roseomonas species isolated from Sea whip Gorgonian.</title>
        <authorList>
            <person name="Li F."/>
            <person name="Pan X."/>
            <person name="Huang S."/>
            <person name="Li Z."/>
            <person name="Meng B."/>
        </authorList>
    </citation>
    <scope>NUCLEOTIDE SEQUENCE [LARGE SCALE GENOMIC DNA]</scope>
    <source>
        <strain evidence="2 3">M0104</strain>
    </source>
</reference>
<organism evidence="2 3">
    <name type="scientific">Teichococcus coralli</name>
    <dbReference type="NCBI Taxonomy" id="2545983"/>
    <lineage>
        <taxon>Bacteria</taxon>
        <taxon>Pseudomonadati</taxon>
        <taxon>Pseudomonadota</taxon>
        <taxon>Alphaproteobacteria</taxon>
        <taxon>Acetobacterales</taxon>
        <taxon>Roseomonadaceae</taxon>
        <taxon>Roseomonas</taxon>
    </lineage>
</organism>
<dbReference type="EMBL" id="SNVJ01000002">
    <property type="protein sequence ID" value="MXP62303.1"/>
    <property type="molecule type" value="Genomic_DNA"/>
</dbReference>
<sequence length="107" mass="10811">MTASRTLFAAAALLGMSGTLAQAQDALTVTGTGENFAVSYAAEHTGNILGGGFAKVVDQGRNSRIVYADPALGQKASGLPVFTGGQEGAVVYLPAPAAPLTMADNRR</sequence>
<protein>
    <submittedName>
        <fullName evidence="2">Uncharacterized protein</fullName>
    </submittedName>
</protein>
<comment type="caution">
    <text evidence="2">The sequence shown here is derived from an EMBL/GenBank/DDBJ whole genome shotgun (WGS) entry which is preliminary data.</text>
</comment>
<gene>
    <name evidence="2" type="ORF">E0493_02920</name>
</gene>
<keyword evidence="1" id="KW-0732">Signal</keyword>
<feature type="signal peptide" evidence="1">
    <location>
        <begin position="1"/>
        <end position="23"/>
    </location>
</feature>
<dbReference type="AlphaFoldDB" id="A0A845B3S3"/>
<accession>A0A845B3S3</accession>
<feature type="chain" id="PRO_5033067211" evidence="1">
    <location>
        <begin position="24"/>
        <end position="107"/>
    </location>
</feature>
<proteinExistence type="predicted"/>
<dbReference type="Proteomes" id="UP000460715">
    <property type="component" value="Unassembled WGS sequence"/>
</dbReference>
<dbReference type="OrthoDB" id="7276513at2"/>
<evidence type="ECO:0000313" key="2">
    <source>
        <dbReference type="EMBL" id="MXP62303.1"/>
    </source>
</evidence>
<keyword evidence="3" id="KW-1185">Reference proteome</keyword>
<name>A0A845B3S3_9PROT</name>